<organism evidence="2 3">
    <name type="scientific">Rangifer tarandus platyrhynchus</name>
    <name type="common">Svalbard reindeer</name>
    <dbReference type="NCBI Taxonomy" id="3082113"/>
    <lineage>
        <taxon>Eukaryota</taxon>
        <taxon>Metazoa</taxon>
        <taxon>Chordata</taxon>
        <taxon>Craniata</taxon>
        <taxon>Vertebrata</taxon>
        <taxon>Euteleostomi</taxon>
        <taxon>Mammalia</taxon>
        <taxon>Eutheria</taxon>
        <taxon>Laurasiatheria</taxon>
        <taxon>Artiodactyla</taxon>
        <taxon>Ruminantia</taxon>
        <taxon>Pecora</taxon>
        <taxon>Cervidae</taxon>
        <taxon>Odocoileinae</taxon>
        <taxon>Rangifer</taxon>
    </lineage>
</organism>
<dbReference type="Proteomes" id="UP001176941">
    <property type="component" value="Chromosome 32"/>
</dbReference>
<accession>A0ABN8ZEZ1</accession>
<gene>
    <name evidence="2" type="ORF">MRATA1EN1_LOCUS21322</name>
</gene>
<name>A0ABN8ZEZ1_RANTA</name>
<reference evidence="2" key="1">
    <citation type="submission" date="2023-04" db="EMBL/GenBank/DDBJ databases">
        <authorList>
            <consortium name="ELIXIR-Norway"/>
        </authorList>
    </citation>
    <scope>NUCLEOTIDE SEQUENCE [LARGE SCALE GENOMIC DNA]</scope>
</reference>
<evidence type="ECO:0000313" key="2">
    <source>
        <dbReference type="EMBL" id="CAI9172360.1"/>
    </source>
</evidence>
<sequence length="81" mass="8194">MRKWVDTRTPSSGHWAGPGLPGSVCGRRPGGNQSKGLLPDSAPEGRPVCCGPQGFGRSVRRTGSILTGPSLCAPAGGLGPK</sequence>
<evidence type="ECO:0000313" key="3">
    <source>
        <dbReference type="Proteomes" id="UP001176941"/>
    </source>
</evidence>
<keyword evidence="3" id="KW-1185">Reference proteome</keyword>
<feature type="region of interest" description="Disordered" evidence="1">
    <location>
        <begin position="1"/>
        <end position="45"/>
    </location>
</feature>
<dbReference type="EMBL" id="OX459968">
    <property type="protein sequence ID" value="CAI9172360.1"/>
    <property type="molecule type" value="Genomic_DNA"/>
</dbReference>
<proteinExistence type="predicted"/>
<feature type="region of interest" description="Disordered" evidence="1">
    <location>
        <begin position="60"/>
        <end position="81"/>
    </location>
</feature>
<protein>
    <submittedName>
        <fullName evidence="2">Uncharacterized protein</fullName>
    </submittedName>
</protein>
<evidence type="ECO:0000256" key="1">
    <source>
        <dbReference type="SAM" id="MobiDB-lite"/>
    </source>
</evidence>